<gene>
    <name evidence="2" type="ORF">BDK51DRAFT_51159</name>
</gene>
<evidence type="ECO:0000256" key="1">
    <source>
        <dbReference type="SAM" id="SignalP"/>
    </source>
</evidence>
<feature type="chain" id="PRO_5020815521" evidence="1">
    <location>
        <begin position="22"/>
        <end position="147"/>
    </location>
</feature>
<feature type="signal peptide" evidence="1">
    <location>
        <begin position="1"/>
        <end position="21"/>
    </location>
</feature>
<protein>
    <submittedName>
        <fullName evidence="2">Uncharacterized protein</fullName>
    </submittedName>
</protein>
<evidence type="ECO:0000313" key="3">
    <source>
        <dbReference type="Proteomes" id="UP000269721"/>
    </source>
</evidence>
<organism evidence="2 3">
    <name type="scientific">Blyttiomyces helicus</name>
    <dbReference type="NCBI Taxonomy" id="388810"/>
    <lineage>
        <taxon>Eukaryota</taxon>
        <taxon>Fungi</taxon>
        <taxon>Fungi incertae sedis</taxon>
        <taxon>Chytridiomycota</taxon>
        <taxon>Chytridiomycota incertae sedis</taxon>
        <taxon>Chytridiomycetes</taxon>
        <taxon>Chytridiomycetes incertae sedis</taxon>
        <taxon>Blyttiomyces</taxon>
    </lineage>
</organism>
<dbReference type="EMBL" id="KZ993813">
    <property type="protein sequence ID" value="RKO94823.1"/>
    <property type="molecule type" value="Genomic_DNA"/>
</dbReference>
<dbReference type="AlphaFoldDB" id="A0A4P9WRL4"/>
<reference evidence="3" key="1">
    <citation type="journal article" date="2018" name="Nat. Microbiol.">
        <title>Leveraging single-cell genomics to expand the fungal tree of life.</title>
        <authorList>
            <person name="Ahrendt S.R."/>
            <person name="Quandt C.A."/>
            <person name="Ciobanu D."/>
            <person name="Clum A."/>
            <person name="Salamov A."/>
            <person name="Andreopoulos B."/>
            <person name="Cheng J.F."/>
            <person name="Woyke T."/>
            <person name="Pelin A."/>
            <person name="Henrissat B."/>
            <person name="Reynolds N.K."/>
            <person name="Benny G.L."/>
            <person name="Smith M.E."/>
            <person name="James T.Y."/>
            <person name="Grigoriev I.V."/>
        </authorList>
    </citation>
    <scope>NUCLEOTIDE SEQUENCE [LARGE SCALE GENOMIC DNA]</scope>
</reference>
<evidence type="ECO:0000313" key="2">
    <source>
        <dbReference type="EMBL" id="RKO94823.1"/>
    </source>
</evidence>
<name>A0A4P9WRL4_9FUNG</name>
<accession>A0A4P9WRL4</accession>
<keyword evidence="3" id="KW-1185">Reference proteome</keyword>
<dbReference type="Proteomes" id="UP000269721">
    <property type="component" value="Unassembled WGS sequence"/>
</dbReference>
<proteinExistence type="predicted"/>
<sequence>MSSSIESLRILLFTLPSLCAACVLTRLNEQALAFSTPSVLRGRRLGAAKALSILQAAIPNRVDLRNFLRSQGVGLGPADNRVLKHVYPQKWPYLAAFLIDIGASVYRQLGDNIEHGGSLSVVKLLHAGELPNQFADYAMDVPPSPED</sequence>
<keyword evidence="1" id="KW-0732">Signal</keyword>